<reference evidence="5" key="2">
    <citation type="submission" date="2020-08" db="EMBL/GenBank/DDBJ databases">
        <title>Plant Genome Project.</title>
        <authorList>
            <person name="Zhang R.-G."/>
        </authorList>
    </citation>
    <scope>NUCLEOTIDE SEQUENCE</scope>
    <source>
        <strain evidence="5">Huo1</strain>
        <tissue evidence="5">Leaf</tissue>
    </source>
</reference>
<dbReference type="GO" id="GO:0061631">
    <property type="term" value="F:ubiquitin conjugating enzyme activity"/>
    <property type="evidence" value="ECO:0007669"/>
    <property type="project" value="TreeGrafter"/>
</dbReference>
<organism evidence="5">
    <name type="scientific">Salvia splendens</name>
    <name type="common">Scarlet sage</name>
    <dbReference type="NCBI Taxonomy" id="180675"/>
    <lineage>
        <taxon>Eukaryota</taxon>
        <taxon>Viridiplantae</taxon>
        <taxon>Streptophyta</taxon>
        <taxon>Embryophyta</taxon>
        <taxon>Tracheophyta</taxon>
        <taxon>Spermatophyta</taxon>
        <taxon>Magnoliopsida</taxon>
        <taxon>eudicotyledons</taxon>
        <taxon>Gunneridae</taxon>
        <taxon>Pentapetalae</taxon>
        <taxon>asterids</taxon>
        <taxon>lamiids</taxon>
        <taxon>Lamiales</taxon>
        <taxon>Lamiaceae</taxon>
        <taxon>Nepetoideae</taxon>
        <taxon>Mentheae</taxon>
        <taxon>Salviinae</taxon>
        <taxon>Salvia</taxon>
        <taxon>Salvia subgen. Calosphace</taxon>
        <taxon>core Calosphace</taxon>
    </lineage>
</organism>
<dbReference type="OrthoDB" id="47801at2759"/>
<evidence type="ECO:0000256" key="1">
    <source>
        <dbReference type="ARBA" id="ARBA00022679"/>
    </source>
</evidence>
<evidence type="ECO:0000313" key="4">
    <source>
        <dbReference type="EMBL" id="KAG6392979.1"/>
    </source>
</evidence>
<reference evidence="5" key="1">
    <citation type="submission" date="2018-01" db="EMBL/GenBank/DDBJ databases">
        <authorList>
            <person name="Mao J.F."/>
        </authorList>
    </citation>
    <scope>NUCLEOTIDE SEQUENCE</scope>
    <source>
        <strain evidence="5">Huo1</strain>
        <tissue evidence="5">Leaf</tissue>
    </source>
</reference>
<dbReference type="CDD" id="cd23837">
    <property type="entry name" value="UBCc_UBE2O"/>
    <property type="match status" value="1"/>
</dbReference>
<evidence type="ECO:0000256" key="2">
    <source>
        <dbReference type="ARBA" id="ARBA00022786"/>
    </source>
</evidence>
<dbReference type="SMART" id="SM00212">
    <property type="entry name" value="UBCc"/>
    <property type="match status" value="1"/>
</dbReference>
<evidence type="ECO:0000259" key="3">
    <source>
        <dbReference type="PROSITE" id="PS50127"/>
    </source>
</evidence>
<protein>
    <recommendedName>
        <fullName evidence="3">UBC core domain-containing protein</fullName>
    </recommendedName>
</protein>
<dbReference type="AlphaFoldDB" id="A0A4D9BFI3"/>
<dbReference type="PANTHER" id="PTHR46116:SF19">
    <property type="entry name" value="UBIQUITIN-CONJUGATING ENZYME FAMILY PROTEIN"/>
    <property type="match status" value="1"/>
</dbReference>
<dbReference type="EMBL" id="PNBA02000018">
    <property type="protein sequence ID" value="KAG6392979.1"/>
    <property type="molecule type" value="Genomic_DNA"/>
</dbReference>
<dbReference type="PROSITE" id="PS50127">
    <property type="entry name" value="UBC_2"/>
    <property type="match status" value="1"/>
</dbReference>
<keyword evidence="1" id="KW-0808">Transferase</keyword>
<dbReference type="Proteomes" id="UP000298416">
    <property type="component" value="Unassembled WGS sequence"/>
</dbReference>
<proteinExistence type="predicted"/>
<keyword evidence="6" id="KW-1185">Reference proteome</keyword>
<dbReference type="InterPro" id="IPR016135">
    <property type="entry name" value="UBQ-conjugating_enzyme/RWD"/>
</dbReference>
<dbReference type="STRING" id="180675.A0A4D9BFI3"/>
<name>A0A4D9BFI3_SALSN</name>
<feature type="domain" description="UBC core" evidence="3">
    <location>
        <begin position="27"/>
        <end position="188"/>
    </location>
</feature>
<accession>A0A4D9BFI3</accession>
<dbReference type="Gene3D" id="3.10.110.10">
    <property type="entry name" value="Ubiquitin Conjugating Enzyme"/>
    <property type="match status" value="1"/>
</dbReference>
<evidence type="ECO:0000313" key="5">
    <source>
        <dbReference type="EMBL" id="KAG6392980.1"/>
    </source>
</evidence>
<dbReference type="PANTHER" id="PTHR46116">
    <property type="entry name" value="(E3-INDEPENDENT) E2 UBIQUITIN-CONJUGATING ENZYME"/>
    <property type="match status" value="1"/>
</dbReference>
<evidence type="ECO:0000313" key="6">
    <source>
        <dbReference type="Proteomes" id="UP000298416"/>
    </source>
</evidence>
<dbReference type="InterPro" id="IPR000608">
    <property type="entry name" value="UBC"/>
</dbReference>
<dbReference type="SUPFAM" id="SSF54495">
    <property type="entry name" value="UBC-like"/>
    <property type="match status" value="1"/>
</dbReference>
<gene>
    <name evidence="4" type="ORF">SASPL_147209</name>
    <name evidence="5" type="ORF">SASPL_147210</name>
</gene>
<comment type="caution">
    <text evidence="5">The sequence shown here is derived from an EMBL/GenBank/DDBJ whole genome shotgun (WGS) entry which is preliminary data.</text>
</comment>
<keyword evidence="2" id="KW-0833">Ubl conjugation pathway</keyword>
<dbReference type="Pfam" id="PF00179">
    <property type="entry name" value="UQ_con"/>
    <property type="match status" value="1"/>
</dbReference>
<dbReference type="EMBL" id="PNBA02000018">
    <property type="protein sequence ID" value="KAG6392980.1"/>
    <property type="molecule type" value="Genomic_DNA"/>
</dbReference>
<sequence length="317" mass="36085">MGSDGMNFDSVEVAKDHHFINHTSQKTNNAKIMREWRILEGNLPDSIHVQLYETRIDLLRAVIVGPAGTPYHDGLFFFDIFLPSDYPNVPPQVYYHSHGYRLNPNLYQTGTLCLSLINTWSGTKQEKWTNSSTILQLLVSIQGLVLNSRPYFNEPVFAPLKNTKNSMWVKRSNRYNENAFILSCTTMQKIIKRPPQNFESFVVEHFRQRAAPLIQAIDRYHQGRVAVGELGMTSPSSLASKVTLSANFNIDLERIRGQLEQALASHSIPIPAKPIAAAKSEKKDEHRKKGLLGRINSFVLNKIWKKKQVKSSAIERK</sequence>